<reference evidence="2 3" key="1">
    <citation type="submission" date="2022-04" db="EMBL/GenBank/DDBJ databases">
        <title>Halobacillus sp. isolated from saltern.</title>
        <authorList>
            <person name="Won M."/>
            <person name="Lee C.-M."/>
            <person name="Woen H.-Y."/>
            <person name="Kwon S.-W."/>
        </authorList>
    </citation>
    <scope>NUCLEOTIDE SEQUENCE [LARGE SCALE GENOMIC DNA]</scope>
    <source>
        <strain evidence="2 3">SSBR10-3</strain>
    </source>
</reference>
<dbReference type="EMBL" id="CP095073">
    <property type="protein sequence ID" value="UOQ43575.1"/>
    <property type="molecule type" value="Genomic_DNA"/>
</dbReference>
<proteinExistence type="predicted"/>
<accession>A0ABY4EGK2</accession>
<dbReference type="Gene3D" id="3.20.20.140">
    <property type="entry name" value="Metal-dependent hydrolases"/>
    <property type="match status" value="1"/>
</dbReference>
<sequence length="377" mass="41128">METAFKNVLIKPISSDDIQQGALLIRDGKIVAFGQEEEIDLTSCTNVIDGQGCLLTPGLIDAHTHLGVDEEGIGWEGADFNETSDPVTPHVRALDGINPFEQGFFDAAKAGVTTVQVLPGSANVIGGLTAVVKVKPGGIVQEITLRETAGLKMALGENPKKFHGKEGRPPKTRMGTAAIIRREFANALRSKREPHDLKLSAYHLVLDKQIPVRVHAHRADDIMTALRIADEFDLDITIEHVTEGHLIASHLAESRARFSVGPTLSNRSKVELNHLSWDVYSELDANGIRFAMITDHPVLPISQIATSAQQAVKAGLKEEKAWRSLTIHPAENLCIQHRTGSIETGKDADLTLWDKNPITDHGQPLVTMVEGNITYQK</sequence>
<gene>
    <name evidence="2" type="ORF">MUN89_16900</name>
</gene>
<dbReference type="Proteomes" id="UP000831787">
    <property type="component" value="Chromosome"/>
</dbReference>
<dbReference type="InterPro" id="IPR032466">
    <property type="entry name" value="Metal_Hydrolase"/>
</dbReference>
<dbReference type="RefSeq" id="WP_244708934.1">
    <property type="nucleotide sequence ID" value="NZ_CP095073.1"/>
</dbReference>
<dbReference type="InterPro" id="IPR006680">
    <property type="entry name" value="Amidohydro-rel"/>
</dbReference>
<evidence type="ECO:0000313" key="2">
    <source>
        <dbReference type="EMBL" id="UOQ43575.1"/>
    </source>
</evidence>
<dbReference type="PANTHER" id="PTHR43135">
    <property type="entry name" value="ALPHA-D-RIBOSE 1-METHYLPHOSPHONATE 5-TRIPHOSPHATE DIPHOSPHATASE"/>
    <property type="match status" value="1"/>
</dbReference>
<dbReference type="CDD" id="cd01309">
    <property type="entry name" value="Met_dep_hydrolase_C"/>
    <property type="match status" value="1"/>
</dbReference>
<dbReference type="PANTHER" id="PTHR43135:SF3">
    <property type="entry name" value="ALPHA-D-RIBOSE 1-METHYLPHOSPHONATE 5-TRIPHOSPHATE DIPHOSPHATASE"/>
    <property type="match status" value="1"/>
</dbReference>
<feature type="domain" description="Amidohydrolase-related" evidence="1">
    <location>
        <begin position="55"/>
        <end position="373"/>
    </location>
</feature>
<dbReference type="InterPro" id="IPR051781">
    <property type="entry name" value="Metallo-dep_Hydrolase"/>
</dbReference>
<dbReference type="Gene3D" id="2.30.40.10">
    <property type="entry name" value="Urease, subunit C, domain 1"/>
    <property type="match status" value="1"/>
</dbReference>
<dbReference type="SUPFAM" id="SSF51338">
    <property type="entry name" value="Composite domain of metallo-dependent hydrolases"/>
    <property type="match status" value="1"/>
</dbReference>
<dbReference type="InterPro" id="IPR011059">
    <property type="entry name" value="Metal-dep_hydrolase_composite"/>
</dbReference>
<name>A0ABY4EGK2_9BACI</name>
<evidence type="ECO:0000313" key="3">
    <source>
        <dbReference type="Proteomes" id="UP000831787"/>
    </source>
</evidence>
<organism evidence="2 3">
    <name type="scientific">Halobacillus salinarum</name>
    <dbReference type="NCBI Taxonomy" id="2932257"/>
    <lineage>
        <taxon>Bacteria</taxon>
        <taxon>Bacillati</taxon>
        <taxon>Bacillota</taxon>
        <taxon>Bacilli</taxon>
        <taxon>Bacillales</taxon>
        <taxon>Bacillaceae</taxon>
        <taxon>Halobacillus</taxon>
    </lineage>
</organism>
<dbReference type="Pfam" id="PF01979">
    <property type="entry name" value="Amidohydro_1"/>
    <property type="match status" value="1"/>
</dbReference>
<dbReference type="SUPFAM" id="SSF51556">
    <property type="entry name" value="Metallo-dependent hydrolases"/>
    <property type="match status" value="1"/>
</dbReference>
<keyword evidence="3" id="KW-1185">Reference proteome</keyword>
<protein>
    <submittedName>
        <fullName evidence="2">Amidohydrolase</fullName>
    </submittedName>
</protein>
<evidence type="ECO:0000259" key="1">
    <source>
        <dbReference type="Pfam" id="PF01979"/>
    </source>
</evidence>